<evidence type="ECO:0000313" key="3">
    <source>
        <dbReference type="EMBL" id="KAL3312610.1"/>
    </source>
</evidence>
<dbReference type="AlphaFoldDB" id="A0ABD2PZH0"/>
<dbReference type="PROSITE" id="PS50846">
    <property type="entry name" value="HMA_2"/>
    <property type="match status" value="1"/>
</dbReference>
<protein>
    <submittedName>
        <fullName evidence="3">ATPase Cu transporting protein 7A</fullName>
    </submittedName>
</protein>
<dbReference type="InterPro" id="IPR006121">
    <property type="entry name" value="HMA_dom"/>
</dbReference>
<keyword evidence="4" id="KW-1185">Reference proteome</keyword>
<evidence type="ECO:0000259" key="2">
    <source>
        <dbReference type="PROSITE" id="PS50846"/>
    </source>
</evidence>
<keyword evidence="1" id="KW-1278">Translocase</keyword>
<dbReference type="PANTHER" id="PTHR43520">
    <property type="entry name" value="ATP7, ISOFORM B"/>
    <property type="match status" value="1"/>
</dbReference>
<reference evidence="3 4" key="1">
    <citation type="submission" date="2024-11" db="EMBL/GenBank/DDBJ databases">
        <title>Adaptive evolution of stress response genes in parasites aligns with host niche diversity.</title>
        <authorList>
            <person name="Hahn C."/>
            <person name="Resl P."/>
        </authorList>
    </citation>
    <scope>NUCLEOTIDE SEQUENCE [LARGE SCALE GENOMIC DNA]</scope>
    <source>
        <strain evidence="3">EGGRZ-B1_66</strain>
        <tissue evidence="3">Body</tissue>
    </source>
</reference>
<dbReference type="SUPFAM" id="SSF55008">
    <property type="entry name" value="HMA, heavy metal-associated domain"/>
    <property type="match status" value="2"/>
</dbReference>
<dbReference type="Proteomes" id="UP001626550">
    <property type="component" value="Unassembled WGS sequence"/>
</dbReference>
<dbReference type="PANTHER" id="PTHR43520:SF8">
    <property type="entry name" value="P-TYPE CU(+) TRANSPORTER"/>
    <property type="match status" value="1"/>
</dbReference>
<dbReference type="EMBL" id="JBJKFK010001629">
    <property type="protein sequence ID" value="KAL3312610.1"/>
    <property type="molecule type" value="Genomic_DNA"/>
</dbReference>
<evidence type="ECO:0000313" key="4">
    <source>
        <dbReference type="Proteomes" id="UP001626550"/>
    </source>
</evidence>
<sequence>MNEHFFIIDPPDDGHLQNLFTLLSQSVELNRDYRFALLSNETHYYELAVPIYGMRCQSCVNKIESSFGESCRVDLDKNSAFFRYPKTGTPAINLLAIHDQIRELGFRPVDESEVHPLRVHALTQSKIPASGRSKCFLSVTGMTCSSCVHAIEKHLLMVHG</sequence>
<dbReference type="CDD" id="cd00371">
    <property type="entry name" value="HMA"/>
    <property type="match status" value="2"/>
</dbReference>
<evidence type="ECO:0000256" key="1">
    <source>
        <dbReference type="ARBA" id="ARBA00022967"/>
    </source>
</evidence>
<organism evidence="3 4">
    <name type="scientific">Cichlidogyrus casuarinus</name>
    <dbReference type="NCBI Taxonomy" id="1844966"/>
    <lineage>
        <taxon>Eukaryota</taxon>
        <taxon>Metazoa</taxon>
        <taxon>Spiralia</taxon>
        <taxon>Lophotrochozoa</taxon>
        <taxon>Platyhelminthes</taxon>
        <taxon>Monogenea</taxon>
        <taxon>Monopisthocotylea</taxon>
        <taxon>Dactylogyridea</taxon>
        <taxon>Ancyrocephalidae</taxon>
        <taxon>Cichlidogyrus</taxon>
    </lineage>
</organism>
<dbReference type="GO" id="GO:0046872">
    <property type="term" value="F:metal ion binding"/>
    <property type="evidence" value="ECO:0007669"/>
    <property type="project" value="UniProtKB-KW"/>
</dbReference>
<dbReference type="InterPro" id="IPR036163">
    <property type="entry name" value="HMA_dom_sf"/>
</dbReference>
<gene>
    <name evidence="3" type="primary">ATP7A</name>
    <name evidence="3" type="ORF">Ciccas_008796</name>
</gene>
<name>A0ABD2PZH0_9PLAT</name>
<proteinExistence type="predicted"/>
<comment type="caution">
    <text evidence="3">The sequence shown here is derived from an EMBL/GenBank/DDBJ whole genome shotgun (WGS) entry which is preliminary data.</text>
</comment>
<feature type="domain" description="HMA" evidence="2">
    <location>
        <begin position="133"/>
        <end position="160"/>
    </location>
</feature>
<dbReference type="Gene3D" id="3.30.70.100">
    <property type="match status" value="2"/>
</dbReference>
<accession>A0ABD2PZH0</accession>